<dbReference type="EMBL" id="BLXT01001485">
    <property type="protein sequence ID" value="GFN85944.1"/>
    <property type="molecule type" value="Genomic_DNA"/>
</dbReference>
<dbReference type="AlphaFoldDB" id="A0AAV3YU43"/>
<comment type="caution">
    <text evidence="1">The sequence shown here is derived from an EMBL/GenBank/DDBJ whole genome shotgun (WGS) entry which is preliminary data.</text>
</comment>
<proteinExistence type="predicted"/>
<sequence>MDFRVQPVQVISSFHVEGQSRVPRKGLGPTTEQKNPCKPQGAFTIQCFTNAPGRFKQKGDRQKKTLLTVIFGQRIARGHLSEKLPMMKGKPILLSVSNVGCMSFEGNKD</sequence>
<dbReference type="Proteomes" id="UP000735302">
    <property type="component" value="Unassembled WGS sequence"/>
</dbReference>
<accession>A0AAV3YU43</accession>
<evidence type="ECO:0000313" key="1">
    <source>
        <dbReference type="EMBL" id="GFN85944.1"/>
    </source>
</evidence>
<reference evidence="1 2" key="1">
    <citation type="journal article" date="2021" name="Elife">
        <title>Chloroplast acquisition without the gene transfer in kleptoplastic sea slugs, Plakobranchus ocellatus.</title>
        <authorList>
            <person name="Maeda T."/>
            <person name="Takahashi S."/>
            <person name="Yoshida T."/>
            <person name="Shimamura S."/>
            <person name="Takaki Y."/>
            <person name="Nagai Y."/>
            <person name="Toyoda A."/>
            <person name="Suzuki Y."/>
            <person name="Arimoto A."/>
            <person name="Ishii H."/>
            <person name="Satoh N."/>
            <person name="Nishiyama T."/>
            <person name="Hasebe M."/>
            <person name="Maruyama T."/>
            <person name="Minagawa J."/>
            <person name="Obokata J."/>
            <person name="Shigenobu S."/>
        </authorList>
    </citation>
    <scope>NUCLEOTIDE SEQUENCE [LARGE SCALE GENOMIC DNA]</scope>
</reference>
<evidence type="ECO:0000313" key="2">
    <source>
        <dbReference type="Proteomes" id="UP000735302"/>
    </source>
</evidence>
<keyword evidence="2" id="KW-1185">Reference proteome</keyword>
<name>A0AAV3YU43_9GAST</name>
<organism evidence="1 2">
    <name type="scientific">Plakobranchus ocellatus</name>
    <dbReference type="NCBI Taxonomy" id="259542"/>
    <lineage>
        <taxon>Eukaryota</taxon>
        <taxon>Metazoa</taxon>
        <taxon>Spiralia</taxon>
        <taxon>Lophotrochozoa</taxon>
        <taxon>Mollusca</taxon>
        <taxon>Gastropoda</taxon>
        <taxon>Heterobranchia</taxon>
        <taxon>Euthyneura</taxon>
        <taxon>Panpulmonata</taxon>
        <taxon>Sacoglossa</taxon>
        <taxon>Placobranchoidea</taxon>
        <taxon>Plakobranchidae</taxon>
        <taxon>Plakobranchus</taxon>
    </lineage>
</organism>
<protein>
    <submittedName>
        <fullName evidence="1">Uncharacterized protein</fullName>
    </submittedName>
</protein>
<gene>
    <name evidence="1" type="ORF">PoB_001245000</name>
</gene>